<feature type="compositionally biased region" description="Basic and acidic residues" evidence="1">
    <location>
        <begin position="129"/>
        <end position="138"/>
    </location>
</feature>
<dbReference type="EMBL" id="AMZH03008252">
    <property type="protein sequence ID" value="RRT59346.1"/>
    <property type="molecule type" value="Genomic_DNA"/>
</dbReference>
<evidence type="ECO:0000313" key="3">
    <source>
        <dbReference type="Proteomes" id="UP000287651"/>
    </source>
</evidence>
<name>A0A426Z5W6_ENSVE</name>
<dbReference type="AlphaFoldDB" id="A0A426Z5W6"/>
<reference evidence="2 3" key="1">
    <citation type="journal article" date="2014" name="Agronomy (Basel)">
        <title>A Draft Genome Sequence for Ensete ventricosum, the Drought-Tolerant Tree Against Hunger.</title>
        <authorList>
            <person name="Harrison J."/>
            <person name="Moore K.A."/>
            <person name="Paszkiewicz K."/>
            <person name="Jones T."/>
            <person name="Grant M."/>
            <person name="Ambacheew D."/>
            <person name="Muzemil S."/>
            <person name="Studholme D.J."/>
        </authorList>
    </citation>
    <scope>NUCLEOTIDE SEQUENCE [LARGE SCALE GENOMIC DNA]</scope>
</reference>
<accession>A0A426Z5W6</accession>
<comment type="caution">
    <text evidence="2">The sequence shown here is derived from an EMBL/GenBank/DDBJ whole genome shotgun (WGS) entry which is preliminary data.</text>
</comment>
<protein>
    <submittedName>
        <fullName evidence="2">Uncharacterized protein</fullName>
    </submittedName>
</protein>
<evidence type="ECO:0000256" key="1">
    <source>
        <dbReference type="SAM" id="MobiDB-lite"/>
    </source>
</evidence>
<gene>
    <name evidence="2" type="ORF">B296_00018285</name>
</gene>
<feature type="region of interest" description="Disordered" evidence="1">
    <location>
        <begin position="68"/>
        <end position="143"/>
    </location>
</feature>
<feature type="compositionally biased region" description="Basic and acidic residues" evidence="1">
    <location>
        <begin position="103"/>
        <end position="115"/>
    </location>
</feature>
<evidence type="ECO:0000313" key="2">
    <source>
        <dbReference type="EMBL" id="RRT59346.1"/>
    </source>
</evidence>
<sequence>MGRVTYEYGYRVALALFRTGHPNAEVEEDPFTIYPEDDLVLMERQQTFDDSVDRATVGVSTLPMSGRPYDHWRPHTGVRPASRVRSATLTGQLSEGPPTWRPAIEERSTKRRAEEVAISSPGPDPGPGGEERCRDPKKQAPVKDLARRLSSGYSAAREVRKLSRALARVRAVFAVVQPLIVMLAAEDHDNREAALLALLNLAVRNER</sequence>
<organism evidence="2 3">
    <name type="scientific">Ensete ventricosum</name>
    <name type="common">Abyssinian banana</name>
    <name type="synonym">Musa ensete</name>
    <dbReference type="NCBI Taxonomy" id="4639"/>
    <lineage>
        <taxon>Eukaryota</taxon>
        <taxon>Viridiplantae</taxon>
        <taxon>Streptophyta</taxon>
        <taxon>Embryophyta</taxon>
        <taxon>Tracheophyta</taxon>
        <taxon>Spermatophyta</taxon>
        <taxon>Magnoliopsida</taxon>
        <taxon>Liliopsida</taxon>
        <taxon>Zingiberales</taxon>
        <taxon>Musaceae</taxon>
        <taxon>Ensete</taxon>
    </lineage>
</organism>
<proteinExistence type="predicted"/>
<dbReference type="Proteomes" id="UP000287651">
    <property type="component" value="Unassembled WGS sequence"/>
</dbReference>